<dbReference type="EMBL" id="CALYLO010000001">
    <property type="protein sequence ID" value="CAH8243636.1"/>
    <property type="molecule type" value="Genomic_DNA"/>
</dbReference>
<keyword evidence="2" id="KW-1185">Reference proteome</keyword>
<accession>A0ABN8TZB0</accession>
<sequence length="127" mass="13478">MEAYEDGGIGTKPHMGIFAEKGPEAYIPLAANKRSRALSLYDKVGKALGVRDYSTGGLRAKLESGNLSAAPAANAGNITFGDINITIQGNADDKAIGELRRELEGYKRNILSAVQEATRQKGRVSLA</sequence>
<evidence type="ECO:0000313" key="2">
    <source>
        <dbReference type="Proteomes" id="UP001154322"/>
    </source>
</evidence>
<evidence type="ECO:0008006" key="3">
    <source>
        <dbReference type="Google" id="ProtNLM"/>
    </source>
</evidence>
<protein>
    <recommendedName>
        <fullName evidence="3">Phage tail tape measure protein</fullName>
    </recommendedName>
</protein>
<evidence type="ECO:0000313" key="1">
    <source>
        <dbReference type="EMBL" id="CAH8243636.1"/>
    </source>
</evidence>
<proteinExistence type="predicted"/>
<dbReference type="RefSeq" id="WP_261944730.1">
    <property type="nucleotide sequence ID" value="NZ_AP031286.1"/>
</dbReference>
<name>A0ABN8TZB0_9BACL</name>
<gene>
    <name evidence="1" type="ORF">WJ0W_000876</name>
</gene>
<reference evidence="1" key="1">
    <citation type="submission" date="2022-06" db="EMBL/GenBank/DDBJ databases">
        <authorList>
            <person name="Dietemann V."/>
            <person name="Ory F."/>
            <person name="Dainat B."/>
            <person name="Oberhansli S."/>
        </authorList>
    </citation>
    <scope>NUCLEOTIDE SEQUENCE</scope>
    <source>
        <strain evidence="1">Ena-SAMPLE-TAB-26-04-2022-14:26:32:270-5432</strain>
    </source>
</reference>
<comment type="caution">
    <text evidence="1">The sequence shown here is derived from an EMBL/GenBank/DDBJ whole genome shotgun (WGS) entry which is preliminary data.</text>
</comment>
<organism evidence="1 2">
    <name type="scientific">Paenibacillus melissococcoides</name>
    <dbReference type="NCBI Taxonomy" id="2912268"/>
    <lineage>
        <taxon>Bacteria</taxon>
        <taxon>Bacillati</taxon>
        <taxon>Bacillota</taxon>
        <taxon>Bacilli</taxon>
        <taxon>Bacillales</taxon>
        <taxon>Paenibacillaceae</taxon>
        <taxon>Paenibacillus</taxon>
    </lineage>
</organism>
<dbReference type="Proteomes" id="UP001154322">
    <property type="component" value="Unassembled WGS sequence"/>
</dbReference>